<evidence type="ECO:0000313" key="1">
    <source>
        <dbReference type="EMBL" id="SLN58605.1"/>
    </source>
</evidence>
<dbReference type="Pfam" id="PF13704">
    <property type="entry name" value="Glyco_tranf_2_4"/>
    <property type="match status" value="1"/>
</dbReference>
<reference evidence="1 2" key="1">
    <citation type="submission" date="2017-03" db="EMBL/GenBank/DDBJ databases">
        <authorList>
            <person name="Afonso C.L."/>
            <person name="Miller P.J."/>
            <person name="Scott M.A."/>
            <person name="Spackman E."/>
            <person name="Goraichik I."/>
            <person name="Dimitrov K.M."/>
            <person name="Suarez D.L."/>
            <person name="Swayne D.E."/>
        </authorList>
    </citation>
    <scope>NUCLEOTIDE SEQUENCE [LARGE SCALE GENOMIC DNA]</scope>
    <source>
        <strain evidence="1 2">CECT 7639</strain>
    </source>
</reference>
<sequence length="301" mass="34893">MVNSWSVFSQVRETRPVLERFVNHHLELGASYVHLFFDDPDDPSFAHFALQPGVIAERCGPQYWDGLNRRRPPYVERRQILNGRRAYEQCLTDWQAHVDADELIVSNAVPLGDALSRVPNGYQTAHMRTIEPMQSDVHPTVPFRLPIVHLKFRTRQHIYGPDLAHFKSGVFGHYQGKSFLRSGLPGWGHGIHFPRPTEDVTNVILRMTDVRVAHMHCENRELWADRTLGKIRHPQYNMRTGGFTYPLPSLQTDTPAEQIPDTILRDELLSFFDRMNVLSPDLQRRLEPYNLLEFHNVKVMA</sequence>
<protein>
    <recommendedName>
        <fullName evidence="3">Glycosyl transferase family 2</fullName>
    </recommendedName>
</protein>
<accession>A0A1Y5TC51</accession>
<dbReference type="AlphaFoldDB" id="A0A1Y5TC51"/>
<organism evidence="1 2">
    <name type="scientific">Falsiruegeria litorea R37</name>
    <dbReference type="NCBI Taxonomy" id="1200284"/>
    <lineage>
        <taxon>Bacteria</taxon>
        <taxon>Pseudomonadati</taxon>
        <taxon>Pseudomonadota</taxon>
        <taxon>Alphaproteobacteria</taxon>
        <taxon>Rhodobacterales</taxon>
        <taxon>Roseobacteraceae</taxon>
        <taxon>Falsiruegeria</taxon>
    </lineage>
</organism>
<evidence type="ECO:0000313" key="2">
    <source>
        <dbReference type="Proteomes" id="UP000193077"/>
    </source>
</evidence>
<dbReference type="RefSeq" id="WP_165759828.1">
    <property type="nucleotide sequence ID" value="NZ_FWFO01000002.1"/>
</dbReference>
<gene>
    <name evidence="1" type="ORF">TRL7639_03243</name>
</gene>
<keyword evidence="2" id="KW-1185">Reference proteome</keyword>
<dbReference type="EMBL" id="FWFO01000002">
    <property type="protein sequence ID" value="SLN58605.1"/>
    <property type="molecule type" value="Genomic_DNA"/>
</dbReference>
<name>A0A1Y5TC51_9RHOB</name>
<evidence type="ECO:0008006" key="3">
    <source>
        <dbReference type="Google" id="ProtNLM"/>
    </source>
</evidence>
<dbReference type="Proteomes" id="UP000193077">
    <property type="component" value="Unassembled WGS sequence"/>
</dbReference>
<proteinExistence type="predicted"/>